<comment type="caution">
    <text evidence="1">The sequence shown here is derived from an EMBL/GenBank/DDBJ whole genome shotgun (WGS) entry which is preliminary data.</text>
</comment>
<reference evidence="1 2" key="1">
    <citation type="journal article" date="2018" name="New Phytol.">
        <title>Phylogenomics of Endogonaceae and evolution of mycorrhizas within Mucoromycota.</title>
        <authorList>
            <person name="Chang Y."/>
            <person name="Desiro A."/>
            <person name="Na H."/>
            <person name="Sandor L."/>
            <person name="Lipzen A."/>
            <person name="Clum A."/>
            <person name="Barry K."/>
            <person name="Grigoriev I.V."/>
            <person name="Martin F.M."/>
            <person name="Stajich J.E."/>
            <person name="Smith M.E."/>
            <person name="Bonito G."/>
            <person name="Spatafora J.W."/>
        </authorList>
    </citation>
    <scope>NUCLEOTIDE SEQUENCE [LARGE SCALE GENOMIC DNA]</scope>
    <source>
        <strain evidence="1 2">GMNB39</strain>
    </source>
</reference>
<dbReference type="AlphaFoldDB" id="A0A433DKE1"/>
<gene>
    <name evidence="1" type="ORF">BC936DRAFT_148526</name>
</gene>
<keyword evidence="2" id="KW-1185">Reference proteome</keyword>
<evidence type="ECO:0000313" key="1">
    <source>
        <dbReference type="EMBL" id="RUP51362.1"/>
    </source>
</evidence>
<proteinExistence type="predicted"/>
<organism evidence="1 2">
    <name type="scientific">Jimgerdemannia flammicorona</name>
    <dbReference type="NCBI Taxonomy" id="994334"/>
    <lineage>
        <taxon>Eukaryota</taxon>
        <taxon>Fungi</taxon>
        <taxon>Fungi incertae sedis</taxon>
        <taxon>Mucoromycota</taxon>
        <taxon>Mucoromycotina</taxon>
        <taxon>Endogonomycetes</taxon>
        <taxon>Endogonales</taxon>
        <taxon>Endogonaceae</taxon>
        <taxon>Jimgerdemannia</taxon>
    </lineage>
</organism>
<accession>A0A433DKE1</accession>
<protein>
    <submittedName>
        <fullName evidence="1">Uncharacterized protein</fullName>
    </submittedName>
</protein>
<sequence>MGAWSSWSYMYLQMVVHKDQAQVFARFRGLEKLVVSCVTELSPTIKWRQDRRSFDVRGLLAAGARILKENFPALKEVEVRWQEMDGVRKVGAAKI</sequence>
<dbReference type="Proteomes" id="UP000268093">
    <property type="component" value="Unassembled WGS sequence"/>
</dbReference>
<evidence type="ECO:0000313" key="2">
    <source>
        <dbReference type="Proteomes" id="UP000268093"/>
    </source>
</evidence>
<name>A0A433DKE1_9FUNG</name>
<dbReference type="EMBL" id="RBNI01000769">
    <property type="protein sequence ID" value="RUP51362.1"/>
    <property type="molecule type" value="Genomic_DNA"/>
</dbReference>